<reference evidence="1 2" key="1">
    <citation type="submission" date="2019-12" db="EMBL/GenBank/DDBJ databases">
        <title>Paenibacillus sp. nov. sp. isolated from soil.</title>
        <authorList>
            <person name="Kim J."/>
            <person name="Jeong S.E."/>
            <person name="Jung H.S."/>
            <person name="Jeon C.O."/>
        </authorList>
    </citation>
    <scope>NUCLEOTIDE SEQUENCE [LARGE SCALE GENOMIC DNA]</scope>
    <source>
        <strain evidence="1 2">5J-6</strain>
    </source>
</reference>
<protein>
    <submittedName>
        <fullName evidence="1">Uncharacterized protein</fullName>
    </submittedName>
</protein>
<dbReference type="AlphaFoldDB" id="A0A6L8UVT1"/>
<comment type="caution">
    <text evidence="1">The sequence shown here is derived from an EMBL/GenBank/DDBJ whole genome shotgun (WGS) entry which is preliminary data.</text>
</comment>
<name>A0A6L8UVT1_9BACL</name>
<dbReference type="EMBL" id="WTUZ01000010">
    <property type="protein sequence ID" value="MZQ81974.1"/>
    <property type="molecule type" value="Genomic_DNA"/>
</dbReference>
<accession>A0A6L8UVT1</accession>
<dbReference type="RefSeq" id="WP_161406159.1">
    <property type="nucleotide sequence ID" value="NZ_WTUZ01000010.1"/>
</dbReference>
<sequence>MADHRGTAVLYFEDMVQFPRGSGTTGSYPTAVTAISVEIGEIADHSSSSTRKTGVF</sequence>
<proteinExistence type="predicted"/>
<organism evidence="1 2">
    <name type="scientific">Paenibacillus silvestris</name>
    <dbReference type="NCBI Taxonomy" id="2606219"/>
    <lineage>
        <taxon>Bacteria</taxon>
        <taxon>Bacillati</taxon>
        <taxon>Bacillota</taxon>
        <taxon>Bacilli</taxon>
        <taxon>Bacillales</taxon>
        <taxon>Paenibacillaceae</taxon>
        <taxon>Paenibacillus</taxon>
    </lineage>
</organism>
<dbReference type="Proteomes" id="UP000481087">
    <property type="component" value="Unassembled WGS sequence"/>
</dbReference>
<evidence type="ECO:0000313" key="2">
    <source>
        <dbReference type="Proteomes" id="UP000481087"/>
    </source>
</evidence>
<keyword evidence="2" id="KW-1185">Reference proteome</keyword>
<gene>
    <name evidence="1" type="ORF">GQF01_07470</name>
</gene>
<evidence type="ECO:0000313" key="1">
    <source>
        <dbReference type="EMBL" id="MZQ81974.1"/>
    </source>
</evidence>